<organism evidence="4 5">
    <name type="scientific">Brassica campestris</name>
    <name type="common">Field mustard</name>
    <dbReference type="NCBI Taxonomy" id="3711"/>
    <lineage>
        <taxon>Eukaryota</taxon>
        <taxon>Viridiplantae</taxon>
        <taxon>Streptophyta</taxon>
        <taxon>Embryophyta</taxon>
        <taxon>Tracheophyta</taxon>
        <taxon>Spermatophyta</taxon>
        <taxon>Magnoliopsida</taxon>
        <taxon>eudicotyledons</taxon>
        <taxon>Gunneridae</taxon>
        <taxon>Pentapetalae</taxon>
        <taxon>rosids</taxon>
        <taxon>malvids</taxon>
        <taxon>Brassicales</taxon>
        <taxon>Brassicaceae</taxon>
        <taxon>Brassiceae</taxon>
        <taxon>Brassica</taxon>
    </lineage>
</organism>
<reference evidence="4 5" key="1">
    <citation type="submission" date="2018-06" db="EMBL/GenBank/DDBJ databases">
        <title>WGS assembly of Brassica rapa FPsc.</title>
        <authorList>
            <person name="Bowman J."/>
            <person name="Kohchi T."/>
            <person name="Yamato K."/>
            <person name="Jenkins J."/>
            <person name="Shu S."/>
            <person name="Ishizaki K."/>
            <person name="Yamaoka S."/>
            <person name="Nishihama R."/>
            <person name="Nakamura Y."/>
            <person name="Berger F."/>
            <person name="Adam C."/>
            <person name="Aki S."/>
            <person name="Althoff F."/>
            <person name="Araki T."/>
            <person name="Arteaga-Vazquez M."/>
            <person name="Balasubrmanian S."/>
            <person name="Bauer D."/>
            <person name="Boehm C."/>
            <person name="Briginshaw L."/>
            <person name="Caballero-Perez J."/>
            <person name="Catarino B."/>
            <person name="Chen F."/>
            <person name="Chiyoda S."/>
            <person name="Chovatia M."/>
            <person name="Davies K."/>
            <person name="Delmans M."/>
            <person name="Demura T."/>
            <person name="Dierschke T."/>
            <person name="Dolan L."/>
            <person name="Dorantes-Acosta A."/>
            <person name="Eklund D."/>
            <person name="Florent S."/>
            <person name="Flores-Sandoval E."/>
            <person name="Fujiyama A."/>
            <person name="Fukuzawa H."/>
            <person name="Galik B."/>
            <person name="Grimanelli D."/>
            <person name="Grimwood J."/>
            <person name="Grossniklaus U."/>
            <person name="Hamada T."/>
            <person name="Haseloff J."/>
            <person name="Hetherington A."/>
            <person name="Higo A."/>
            <person name="Hirakawa Y."/>
            <person name="Hundley H."/>
            <person name="Ikeda Y."/>
            <person name="Inoue K."/>
            <person name="Inoue S."/>
            <person name="Ishida S."/>
            <person name="Jia Q."/>
            <person name="Kakita M."/>
            <person name="Kanazawa T."/>
            <person name="Kawai Y."/>
            <person name="Kawashima T."/>
            <person name="Kennedy M."/>
            <person name="Kinose K."/>
            <person name="Kinoshita T."/>
            <person name="Kohara Y."/>
            <person name="Koide E."/>
            <person name="Komatsu K."/>
            <person name="Kopischke S."/>
            <person name="Kubo M."/>
            <person name="Kyozuka J."/>
            <person name="Lagercrantz U."/>
            <person name="Lin S."/>
            <person name="Lindquist E."/>
            <person name="Lipzen A."/>
            <person name="Lu C."/>
            <person name="Luna E."/>
            <person name="Martienssen R."/>
            <person name="Minamino N."/>
            <person name="Mizutani M."/>
            <person name="Mizutani M."/>
            <person name="Mochizuki N."/>
            <person name="Monte I."/>
            <person name="Mosher R."/>
            <person name="Nagasaki H."/>
            <person name="Nakagami H."/>
            <person name="Naramoto S."/>
            <person name="Nishitani K."/>
            <person name="Ohtani M."/>
            <person name="Okamoto T."/>
            <person name="Okumura M."/>
            <person name="Phillips J."/>
            <person name="Pollak B."/>
            <person name="Reinders A."/>
            <person name="Roevekamp M."/>
            <person name="Sano R."/>
            <person name="Sawa S."/>
            <person name="Schmid M."/>
            <person name="Shirakawa M."/>
            <person name="Solano R."/>
            <person name="Spunde A."/>
            <person name="Suetsugu N."/>
            <person name="Sugano S."/>
            <person name="Sugiyama A."/>
            <person name="Sun R."/>
            <person name="Suzuki Y."/>
            <person name="Takenaka M."/>
            <person name="Takezawa D."/>
            <person name="Tomogane H."/>
            <person name="Tsuzuki M."/>
            <person name="Ueda T."/>
            <person name="Umeda M."/>
            <person name="Ward J."/>
            <person name="Watanabe Y."/>
            <person name="Yazaki K."/>
            <person name="Yokoyama R."/>
            <person name="Yoshitake Y."/>
            <person name="Yotsui I."/>
            <person name="Zachgo S."/>
            <person name="Schmutz J."/>
        </authorList>
    </citation>
    <scope>NUCLEOTIDE SEQUENCE [LARGE SCALE GENOMIC DNA]</scope>
    <source>
        <strain evidence="5">cv. B-3</strain>
    </source>
</reference>
<dbReference type="Proteomes" id="UP000264353">
    <property type="component" value="Chromosome A8"/>
</dbReference>
<name>A0A397YP04_BRACM</name>
<dbReference type="AlphaFoldDB" id="A0A397YP04"/>
<dbReference type="GO" id="GO:0000724">
    <property type="term" value="P:double-strand break repair via homologous recombination"/>
    <property type="evidence" value="ECO:0007669"/>
    <property type="project" value="UniProtKB-ARBA"/>
</dbReference>
<dbReference type="Gene3D" id="3.30.1120.90">
    <property type="entry name" value="Nucleosome assembly protein"/>
    <property type="match status" value="1"/>
</dbReference>
<gene>
    <name evidence="4" type="ORF">BRARA_H03125</name>
</gene>
<sequence length="96" mass="10984">MKGLSNGVDHEKNGNKRALPEESFFTWFSDAQHKEEDVEVEIHDEVADIIKEDLWANPLTYFNNEADEEDFDDEDDEGEEGDSDEDDDAEGEDGEE</sequence>
<dbReference type="InterPro" id="IPR037231">
    <property type="entry name" value="NAP-like_sf"/>
</dbReference>
<evidence type="ECO:0000313" key="4">
    <source>
        <dbReference type="EMBL" id="RID52536.1"/>
    </source>
</evidence>
<feature type="compositionally biased region" description="Acidic residues" evidence="3">
    <location>
        <begin position="65"/>
        <end position="96"/>
    </location>
</feature>
<dbReference type="InterPro" id="IPR002164">
    <property type="entry name" value="NAP_family"/>
</dbReference>
<accession>A0A397YP04</accession>
<dbReference type="GO" id="GO:0042393">
    <property type="term" value="F:histone binding"/>
    <property type="evidence" value="ECO:0007669"/>
    <property type="project" value="UniProtKB-ARBA"/>
</dbReference>
<keyword evidence="2" id="KW-0143">Chaperone</keyword>
<dbReference type="SUPFAM" id="SSF143113">
    <property type="entry name" value="NAP-like"/>
    <property type="match status" value="1"/>
</dbReference>
<protein>
    <submittedName>
        <fullName evidence="4">Uncharacterized protein</fullName>
    </submittedName>
</protein>
<evidence type="ECO:0000256" key="1">
    <source>
        <dbReference type="ARBA" id="ARBA00009947"/>
    </source>
</evidence>
<dbReference type="GO" id="GO:0005634">
    <property type="term" value="C:nucleus"/>
    <property type="evidence" value="ECO:0007669"/>
    <property type="project" value="InterPro"/>
</dbReference>
<evidence type="ECO:0000256" key="2">
    <source>
        <dbReference type="ARBA" id="ARBA00023186"/>
    </source>
</evidence>
<evidence type="ECO:0000313" key="5">
    <source>
        <dbReference type="Proteomes" id="UP000264353"/>
    </source>
</evidence>
<comment type="similarity">
    <text evidence="1">Belongs to the nucleosome assembly protein (NAP) family.</text>
</comment>
<proteinExistence type="inferred from homology"/>
<feature type="region of interest" description="Disordered" evidence="3">
    <location>
        <begin position="60"/>
        <end position="96"/>
    </location>
</feature>
<evidence type="ECO:0000256" key="3">
    <source>
        <dbReference type="SAM" id="MobiDB-lite"/>
    </source>
</evidence>
<dbReference type="GO" id="GO:0006334">
    <property type="term" value="P:nucleosome assembly"/>
    <property type="evidence" value="ECO:0007669"/>
    <property type="project" value="InterPro"/>
</dbReference>
<feature type="compositionally biased region" description="Basic and acidic residues" evidence="3">
    <location>
        <begin position="8"/>
        <end position="20"/>
    </location>
</feature>
<feature type="region of interest" description="Disordered" evidence="3">
    <location>
        <begin position="1"/>
        <end position="22"/>
    </location>
</feature>
<dbReference type="PANTHER" id="PTHR11875">
    <property type="entry name" value="TESTIS-SPECIFIC Y-ENCODED PROTEIN"/>
    <property type="match status" value="1"/>
</dbReference>
<dbReference type="EMBL" id="CM010635">
    <property type="protein sequence ID" value="RID52536.1"/>
    <property type="molecule type" value="Genomic_DNA"/>
</dbReference>